<accession>A0ACA9N8V0</accession>
<gene>
    <name evidence="1" type="ORF">DHETER_LOCUS8789</name>
</gene>
<evidence type="ECO:0000313" key="1">
    <source>
        <dbReference type="EMBL" id="CAG8639736.1"/>
    </source>
</evidence>
<name>A0ACA9N8V0_9GLOM</name>
<keyword evidence="2" id="KW-1185">Reference proteome</keyword>
<evidence type="ECO:0000313" key="2">
    <source>
        <dbReference type="Proteomes" id="UP000789702"/>
    </source>
</evidence>
<reference evidence="1" key="1">
    <citation type="submission" date="2021-06" db="EMBL/GenBank/DDBJ databases">
        <authorList>
            <person name="Kallberg Y."/>
            <person name="Tangrot J."/>
            <person name="Rosling A."/>
        </authorList>
    </citation>
    <scope>NUCLEOTIDE SEQUENCE</scope>
    <source>
        <strain evidence="1">IL203A</strain>
    </source>
</reference>
<proteinExistence type="predicted"/>
<protein>
    <submittedName>
        <fullName evidence="1">17346_t:CDS:1</fullName>
    </submittedName>
</protein>
<organism evidence="1 2">
    <name type="scientific">Dentiscutata heterogama</name>
    <dbReference type="NCBI Taxonomy" id="1316150"/>
    <lineage>
        <taxon>Eukaryota</taxon>
        <taxon>Fungi</taxon>
        <taxon>Fungi incertae sedis</taxon>
        <taxon>Mucoromycota</taxon>
        <taxon>Glomeromycotina</taxon>
        <taxon>Glomeromycetes</taxon>
        <taxon>Diversisporales</taxon>
        <taxon>Gigasporaceae</taxon>
        <taxon>Dentiscutata</taxon>
    </lineage>
</organism>
<dbReference type="EMBL" id="CAJVPU010014389">
    <property type="protein sequence ID" value="CAG8639736.1"/>
    <property type="molecule type" value="Genomic_DNA"/>
</dbReference>
<feature type="non-terminal residue" evidence="1">
    <location>
        <position position="41"/>
    </location>
</feature>
<comment type="caution">
    <text evidence="1">The sequence shown here is derived from an EMBL/GenBank/DDBJ whole genome shotgun (WGS) entry which is preliminary data.</text>
</comment>
<dbReference type="Proteomes" id="UP000789702">
    <property type="component" value="Unassembled WGS sequence"/>
</dbReference>
<sequence length="41" mass="4239">MFSDICLDISSCGKEVAEDFAELCSISSGIIISSGTLVPSL</sequence>